<evidence type="ECO:0000256" key="10">
    <source>
        <dbReference type="PROSITE-ProRule" id="PRU10143"/>
    </source>
</evidence>
<accession>A0ABT6J698</accession>
<evidence type="ECO:0000256" key="5">
    <source>
        <dbReference type="ARBA" id="ARBA00022729"/>
    </source>
</evidence>
<evidence type="ECO:0000313" key="16">
    <source>
        <dbReference type="Proteomes" id="UP001156940"/>
    </source>
</evidence>
<feature type="domain" description="TonB-dependent receptor plug" evidence="14">
    <location>
        <begin position="53"/>
        <end position="173"/>
    </location>
</feature>
<keyword evidence="4 9" id="KW-0812">Transmembrane</keyword>
<feature type="signal peptide" evidence="12">
    <location>
        <begin position="1"/>
        <end position="21"/>
    </location>
</feature>
<evidence type="ECO:0000256" key="3">
    <source>
        <dbReference type="ARBA" id="ARBA00022452"/>
    </source>
</evidence>
<dbReference type="Pfam" id="PF00593">
    <property type="entry name" value="TonB_dep_Rec_b-barrel"/>
    <property type="match status" value="1"/>
</dbReference>
<comment type="caution">
    <text evidence="15">The sequence shown here is derived from an EMBL/GenBank/DDBJ whole genome shotgun (WGS) entry which is preliminary data.</text>
</comment>
<feature type="chain" id="PRO_5045923129" evidence="12">
    <location>
        <begin position="22"/>
        <end position="809"/>
    </location>
</feature>
<gene>
    <name evidence="15" type="ORF">QFW77_04700</name>
</gene>
<keyword evidence="15" id="KW-0675">Receptor</keyword>
<dbReference type="PROSITE" id="PS52016">
    <property type="entry name" value="TONB_DEPENDENT_REC_3"/>
    <property type="match status" value="1"/>
</dbReference>
<comment type="subcellular location">
    <subcellularLocation>
        <location evidence="1 9">Cell outer membrane</location>
        <topology evidence="1 9">Multi-pass membrane protein</topology>
    </subcellularLocation>
</comment>
<protein>
    <submittedName>
        <fullName evidence="15">TonB-dependent receptor</fullName>
    </submittedName>
</protein>
<keyword evidence="6 10" id="KW-0798">TonB box</keyword>
<dbReference type="PANTHER" id="PTHR47234">
    <property type="match status" value="1"/>
</dbReference>
<feature type="domain" description="TonB-dependent receptor-like beta-barrel" evidence="13">
    <location>
        <begin position="282"/>
        <end position="768"/>
    </location>
</feature>
<feature type="short sequence motif" description="TonB box" evidence="10">
    <location>
        <begin position="39"/>
        <end position="45"/>
    </location>
</feature>
<dbReference type="Gene3D" id="2.40.170.20">
    <property type="entry name" value="TonB-dependent receptor, beta-barrel domain"/>
    <property type="match status" value="1"/>
</dbReference>
<dbReference type="RefSeq" id="WP_280573157.1">
    <property type="nucleotide sequence ID" value="NZ_JARXRM010000019.1"/>
</dbReference>
<keyword evidence="16" id="KW-1185">Reference proteome</keyword>
<dbReference type="InterPro" id="IPR039426">
    <property type="entry name" value="TonB-dep_rcpt-like"/>
</dbReference>
<dbReference type="InterPro" id="IPR012910">
    <property type="entry name" value="Plug_dom"/>
</dbReference>
<evidence type="ECO:0000259" key="13">
    <source>
        <dbReference type="Pfam" id="PF00593"/>
    </source>
</evidence>
<evidence type="ECO:0000256" key="11">
    <source>
        <dbReference type="RuleBase" id="RU003357"/>
    </source>
</evidence>
<dbReference type="InterPro" id="IPR000531">
    <property type="entry name" value="Beta-barrel_TonB"/>
</dbReference>
<name>A0ABT6J698_9GAMM</name>
<proteinExistence type="inferred from homology"/>
<dbReference type="Proteomes" id="UP001156940">
    <property type="component" value="Unassembled WGS sequence"/>
</dbReference>
<dbReference type="Gene3D" id="2.170.130.10">
    <property type="entry name" value="TonB-dependent receptor, plug domain"/>
    <property type="match status" value="1"/>
</dbReference>
<evidence type="ECO:0000256" key="7">
    <source>
        <dbReference type="ARBA" id="ARBA00023136"/>
    </source>
</evidence>
<evidence type="ECO:0000256" key="2">
    <source>
        <dbReference type="ARBA" id="ARBA00022448"/>
    </source>
</evidence>
<keyword evidence="3 9" id="KW-1134">Transmembrane beta strand</keyword>
<evidence type="ECO:0000256" key="9">
    <source>
        <dbReference type="PROSITE-ProRule" id="PRU01360"/>
    </source>
</evidence>
<dbReference type="Pfam" id="PF07715">
    <property type="entry name" value="Plug"/>
    <property type="match status" value="1"/>
</dbReference>
<keyword evidence="8 9" id="KW-0998">Cell outer membrane</keyword>
<evidence type="ECO:0000256" key="12">
    <source>
        <dbReference type="SAM" id="SignalP"/>
    </source>
</evidence>
<dbReference type="CDD" id="cd01347">
    <property type="entry name" value="ligand_gated_channel"/>
    <property type="match status" value="1"/>
</dbReference>
<dbReference type="PROSITE" id="PS00430">
    <property type="entry name" value="TONB_DEPENDENT_REC_1"/>
    <property type="match status" value="1"/>
</dbReference>
<evidence type="ECO:0000256" key="4">
    <source>
        <dbReference type="ARBA" id="ARBA00022692"/>
    </source>
</evidence>
<comment type="similarity">
    <text evidence="9 11">Belongs to the TonB-dependent receptor family.</text>
</comment>
<evidence type="ECO:0000313" key="15">
    <source>
        <dbReference type="EMBL" id="MDH5822289.1"/>
    </source>
</evidence>
<evidence type="ECO:0000256" key="1">
    <source>
        <dbReference type="ARBA" id="ARBA00004571"/>
    </source>
</evidence>
<reference evidence="15 16" key="1">
    <citation type="submission" date="2023-04" db="EMBL/GenBank/DDBJ databases">
        <title>Luteimonas endophyticus RD2P54.</title>
        <authorList>
            <person name="Sun J.-Q."/>
        </authorList>
    </citation>
    <scope>NUCLEOTIDE SEQUENCE [LARGE SCALE GENOMIC DNA]</scope>
    <source>
        <strain evidence="15 16">RD2P54</strain>
    </source>
</reference>
<keyword evidence="7 9" id="KW-0472">Membrane</keyword>
<dbReference type="SUPFAM" id="SSF56935">
    <property type="entry name" value="Porins"/>
    <property type="match status" value="1"/>
</dbReference>
<evidence type="ECO:0000256" key="8">
    <source>
        <dbReference type="ARBA" id="ARBA00023237"/>
    </source>
</evidence>
<organism evidence="15 16">
    <name type="scientific">Luteimonas endophytica</name>
    <dbReference type="NCBI Taxonomy" id="3042023"/>
    <lineage>
        <taxon>Bacteria</taxon>
        <taxon>Pseudomonadati</taxon>
        <taxon>Pseudomonadota</taxon>
        <taxon>Gammaproteobacteria</taxon>
        <taxon>Lysobacterales</taxon>
        <taxon>Lysobacteraceae</taxon>
        <taxon>Luteimonas</taxon>
    </lineage>
</organism>
<dbReference type="InterPro" id="IPR037066">
    <property type="entry name" value="Plug_dom_sf"/>
</dbReference>
<dbReference type="EMBL" id="JARXRM010000019">
    <property type="protein sequence ID" value="MDH5822289.1"/>
    <property type="molecule type" value="Genomic_DNA"/>
</dbReference>
<evidence type="ECO:0000256" key="6">
    <source>
        <dbReference type="ARBA" id="ARBA00023077"/>
    </source>
</evidence>
<evidence type="ECO:0000259" key="14">
    <source>
        <dbReference type="Pfam" id="PF07715"/>
    </source>
</evidence>
<dbReference type="InterPro" id="IPR010916">
    <property type="entry name" value="TonB_box_CS"/>
</dbReference>
<keyword evidence="2 9" id="KW-0813">Transport</keyword>
<dbReference type="InterPro" id="IPR036942">
    <property type="entry name" value="Beta-barrel_TonB_sf"/>
</dbReference>
<dbReference type="PANTHER" id="PTHR47234:SF3">
    <property type="entry name" value="SECRETIN_TONB SHORT N-TERMINAL DOMAIN-CONTAINING PROTEIN"/>
    <property type="match status" value="1"/>
</dbReference>
<sequence>MQRHPLALALVLVLASPAAFAQSPEREPPERERATTLDTLIVTGTRVADRTVAESSSPIDIISPETLEATGTVELATALSRALPSLNFPRPAITDGTDAVRPAQLRGLAPDQVLVLVNGKRRHTTALINLNGSQGRGSSPVDLNAIPIAAIERVEVLRDGASAQYGSDAIAGVINVVLKGSDAGGGIAGRYGQYSAGDGEQYQLSGDGGIPLGDAGFLHLAAQAGHQDQTDRARPFQGTVTPGSAPAGVVVQRYGDPEVDSRAASYNMEISPAEGVVFYSFGTYSRRDALSNGFFRPAGDNRNIPEIYPDGFLPNIRNIADDRAGVLGLRGTTAGGTGIDISFNHGINHLTFDVENSLNRSLGPDTPTRFHSGALEVTQNVLNLDFNRPVDIGLAYPLALAWGAEWRGEKFNQSPGDPASYADGNLILPDGSRAPPGAQVFPGFRPANAGQHDRHSYSAYLDAEADFGERFSAGLAVRYEDYSDFGSTTSGKLSGRYAFSDAVALRGTVSTGFRAPSLQQQHFSAISTNFIGGEPFEVSTFAVSDPAAIALGSEPLRAEESTNLSLGLVLQPVEALYVTIDAYQIDIDDRIILSENLIDDRNNPDPALRRLVSDFLEARGIFGVNGGRYFTNAIDTRTRGIDLVGTYRWGLAAGNLDLTAGFNYNDTDIEAIAPNPPELESGDLDLERIGRVEQGRVTVGAPSDKFFLSGTWHTGPWRFAASATRYGEFDVLNNDSTLDQTFGAEWTLDVSASYAIDGWDFTIGADNVLNEYPDEVIFVNSSAGQLPYSAASPFGFNGAFAYARVGYSW</sequence>
<keyword evidence="5 12" id="KW-0732">Signal</keyword>